<name>A0A2S7STW8_9BACT</name>
<reference evidence="3 4" key="1">
    <citation type="submission" date="2018-01" db="EMBL/GenBank/DDBJ databases">
        <title>A novel member of the phylum Bacteroidetes isolated from glacier ice.</title>
        <authorList>
            <person name="Liu Q."/>
            <person name="Xin Y.-H."/>
        </authorList>
    </citation>
    <scope>NUCLEOTIDE SEQUENCE [LARGE SCALE GENOMIC DNA]</scope>
    <source>
        <strain evidence="3 4">RB1R16</strain>
    </source>
</reference>
<protein>
    <recommendedName>
        <fullName evidence="2">Mce/MlaD domain-containing protein</fullName>
    </recommendedName>
</protein>
<keyword evidence="1" id="KW-1133">Transmembrane helix</keyword>
<evidence type="ECO:0000256" key="1">
    <source>
        <dbReference type="SAM" id="Phobius"/>
    </source>
</evidence>
<dbReference type="EMBL" id="PPSL01000004">
    <property type="protein sequence ID" value="PQJ09966.1"/>
    <property type="molecule type" value="Genomic_DNA"/>
</dbReference>
<accession>A0A2S7STW8</accession>
<feature type="transmembrane region" description="Helical" evidence="1">
    <location>
        <begin position="7"/>
        <end position="27"/>
    </location>
</feature>
<feature type="domain" description="Mce/MlaD" evidence="2">
    <location>
        <begin position="39"/>
        <end position="110"/>
    </location>
</feature>
<dbReference type="Proteomes" id="UP000239872">
    <property type="component" value="Unassembled WGS sequence"/>
</dbReference>
<dbReference type="OrthoDB" id="9769132at2"/>
<dbReference type="RefSeq" id="WP_105039975.1">
    <property type="nucleotide sequence ID" value="NZ_PPSL01000004.1"/>
</dbReference>
<keyword evidence="4" id="KW-1185">Reference proteome</keyword>
<keyword evidence="1" id="KW-0472">Membrane</keyword>
<keyword evidence="1" id="KW-0812">Transmembrane</keyword>
<dbReference type="Pfam" id="PF02470">
    <property type="entry name" value="MlaD"/>
    <property type="match status" value="1"/>
</dbReference>
<dbReference type="PANTHER" id="PTHR33371">
    <property type="entry name" value="INTERMEMBRANE PHOSPHOLIPID TRANSPORT SYSTEM BINDING PROTEIN MLAD-RELATED"/>
    <property type="match status" value="1"/>
</dbReference>
<gene>
    <name evidence="3" type="ORF">CJD36_014800</name>
</gene>
<evidence type="ECO:0000259" key="2">
    <source>
        <dbReference type="Pfam" id="PF02470"/>
    </source>
</evidence>
<dbReference type="InterPro" id="IPR003399">
    <property type="entry name" value="Mce/MlaD"/>
</dbReference>
<organism evidence="3 4">
    <name type="scientific">Flavipsychrobacter stenotrophus</name>
    <dbReference type="NCBI Taxonomy" id="2077091"/>
    <lineage>
        <taxon>Bacteria</taxon>
        <taxon>Pseudomonadati</taxon>
        <taxon>Bacteroidota</taxon>
        <taxon>Chitinophagia</taxon>
        <taxon>Chitinophagales</taxon>
        <taxon>Chitinophagaceae</taxon>
        <taxon>Flavipsychrobacter</taxon>
    </lineage>
</organism>
<evidence type="ECO:0000313" key="3">
    <source>
        <dbReference type="EMBL" id="PQJ09966.1"/>
    </source>
</evidence>
<evidence type="ECO:0000313" key="4">
    <source>
        <dbReference type="Proteomes" id="UP000239872"/>
    </source>
</evidence>
<dbReference type="AlphaFoldDB" id="A0A2S7STW8"/>
<comment type="caution">
    <text evidence="3">The sequence shown here is derived from an EMBL/GenBank/DDBJ whole genome shotgun (WGS) entry which is preliminary data.</text>
</comment>
<dbReference type="PANTHER" id="PTHR33371:SF4">
    <property type="entry name" value="INTERMEMBRANE PHOSPHOLIPID TRANSPORT SYSTEM BINDING PROTEIN MLAD"/>
    <property type="match status" value="1"/>
</dbReference>
<sequence>MIISKEVRIGLLATISLVIFFSGFYFLKGADLFSKDNIYYCNYTNVDGLLNSATVEIRGLVVGHITSLELEEERGVKVTIAVRKDVIIPQGTVATIVSAGLLDGKNIRLDLGKSSSVAEPKSTLLTAEEPGVMDNVTKEITPLIAALRKTVASLDTVIAGVNIVLGEDNRNGIKGTIASINTTADNLAKMTASLNGETENVKGILRNANSFSANLAKNNDTLSRIMANFSNVSNQMAKAPLQRTLAQFDSVSTQLNGITTKINKGEGSLGQLINNKDLYTNMTNLLGDLKAHPSRYINVTVFGKKKKD</sequence>
<dbReference type="InterPro" id="IPR052336">
    <property type="entry name" value="MlaD_Phospholipid_Transporter"/>
</dbReference>
<proteinExistence type="predicted"/>